<accession>A0A4Y7TXP3</accession>
<reference evidence="4 5" key="1">
    <citation type="journal article" date="2019" name="Nat. Ecol. Evol.">
        <title>Megaphylogeny resolves global patterns of mushroom evolution.</title>
        <authorList>
            <person name="Varga T."/>
            <person name="Krizsan K."/>
            <person name="Foldi C."/>
            <person name="Dima B."/>
            <person name="Sanchez-Garcia M."/>
            <person name="Sanchez-Ramirez S."/>
            <person name="Szollosi G.J."/>
            <person name="Szarkandi J.G."/>
            <person name="Papp V."/>
            <person name="Albert L."/>
            <person name="Andreopoulos W."/>
            <person name="Angelini C."/>
            <person name="Antonin V."/>
            <person name="Barry K.W."/>
            <person name="Bougher N.L."/>
            <person name="Buchanan P."/>
            <person name="Buyck B."/>
            <person name="Bense V."/>
            <person name="Catcheside P."/>
            <person name="Chovatia M."/>
            <person name="Cooper J."/>
            <person name="Damon W."/>
            <person name="Desjardin D."/>
            <person name="Finy P."/>
            <person name="Geml J."/>
            <person name="Haridas S."/>
            <person name="Hughes K."/>
            <person name="Justo A."/>
            <person name="Karasinski D."/>
            <person name="Kautmanova I."/>
            <person name="Kiss B."/>
            <person name="Kocsube S."/>
            <person name="Kotiranta H."/>
            <person name="LaButti K.M."/>
            <person name="Lechner B.E."/>
            <person name="Liimatainen K."/>
            <person name="Lipzen A."/>
            <person name="Lukacs Z."/>
            <person name="Mihaltcheva S."/>
            <person name="Morgado L.N."/>
            <person name="Niskanen T."/>
            <person name="Noordeloos M.E."/>
            <person name="Ohm R.A."/>
            <person name="Ortiz-Santana B."/>
            <person name="Ovrebo C."/>
            <person name="Racz N."/>
            <person name="Riley R."/>
            <person name="Savchenko A."/>
            <person name="Shiryaev A."/>
            <person name="Soop K."/>
            <person name="Spirin V."/>
            <person name="Szebenyi C."/>
            <person name="Tomsovsky M."/>
            <person name="Tulloss R.E."/>
            <person name="Uehling J."/>
            <person name="Grigoriev I.V."/>
            <person name="Vagvolgyi C."/>
            <person name="Papp T."/>
            <person name="Martin F.M."/>
            <person name="Miettinen O."/>
            <person name="Hibbett D.S."/>
            <person name="Nagy L.G."/>
        </authorList>
    </citation>
    <scope>NUCLEOTIDE SEQUENCE [LARGE SCALE GENOMIC DNA]</scope>
    <source>
        <strain evidence="4 5">FP101781</strain>
    </source>
</reference>
<gene>
    <name evidence="4" type="ORF">FA13DRAFT_1786135</name>
</gene>
<dbReference type="CDD" id="cd06464">
    <property type="entry name" value="ACD_sHsps-like"/>
    <property type="match status" value="1"/>
</dbReference>
<dbReference type="Proteomes" id="UP000298030">
    <property type="component" value="Unassembled WGS sequence"/>
</dbReference>
<keyword evidence="5" id="KW-1185">Reference proteome</keyword>
<sequence length="337" mass="36541">MPDHFPKRHASFHSPREVPLPSPSRERTQPFFEPEQPDARHQSAWLDRFSSASLPIPSQIPYFTLPKARTDPEQLVCPPLDESSSESSLDSSNNTSSSSSSDGSMGAAPAPAKPRSPPPPQPSRPTSPLPFRAPQPPTSPRLSACVPPTPTAMRPRPLSSASSASTSSSAFPSLPGYTPASPIPSALSSSFGVLPEAPTILEDPPSSNHDPSNRAPYEAFLGGGVGGTNAQPPPDSWIQIESLMGEYRLYVRLPGFTREGITLATKRRRILHLVADRWDRDGGHFERRISFGHDADLMQVRAEFDGEMLRVYIPRRQSVYSWGGSGGARGNIAYSRA</sequence>
<feature type="region of interest" description="Disordered" evidence="2">
    <location>
        <begin position="196"/>
        <end position="233"/>
    </location>
</feature>
<name>A0A4Y7TXP3_COPMI</name>
<comment type="caution">
    <text evidence="4">The sequence shown here is derived from an EMBL/GenBank/DDBJ whole genome shotgun (WGS) entry which is preliminary data.</text>
</comment>
<dbReference type="OrthoDB" id="1431247at2759"/>
<feature type="region of interest" description="Disordered" evidence="2">
    <location>
        <begin position="1"/>
        <end position="46"/>
    </location>
</feature>
<evidence type="ECO:0000256" key="2">
    <source>
        <dbReference type="SAM" id="MobiDB-lite"/>
    </source>
</evidence>
<dbReference type="SUPFAM" id="SSF49764">
    <property type="entry name" value="HSP20-like chaperones"/>
    <property type="match status" value="1"/>
</dbReference>
<evidence type="ECO:0000259" key="3">
    <source>
        <dbReference type="PROSITE" id="PS01031"/>
    </source>
</evidence>
<dbReference type="Gene3D" id="2.60.40.790">
    <property type="match status" value="1"/>
</dbReference>
<feature type="domain" description="SHSP" evidence="3">
    <location>
        <begin position="229"/>
        <end position="335"/>
    </location>
</feature>
<dbReference type="InterPro" id="IPR002068">
    <property type="entry name" value="A-crystallin/Hsp20_dom"/>
</dbReference>
<feature type="compositionally biased region" description="Low complexity" evidence="2">
    <location>
        <begin position="159"/>
        <end position="170"/>
    </location>
</feature>
<evidence type="ECO:0000256" key="1">
    <source>
        <dbReference type="PROSITE-ProRule" id="PRU00285"/>
    </source>
</evidence>
<dbReference type="AlphaFoldDB" id="A0A4Y7TXP3"/>
<comment type="similarity">
    <text evidence="1">Belongs to the small heat shock protein (HSP20) family.</text>
</comment>
<dbReference type="InterPro" id="IPR008978">
    <property type="entry name" value="HSP20-like_chaperone"/>
</dbReference>
<protein>
    <recommendedName>
        <fullName evidence="3">SHSP domain-containing protein</fullName>
    </recommendedName>
</protein>
<organism evidence="4 5">
    <name type="scientific">Coprinellus micaceus</name>
    <name type="common">Glistening ink-cap mushroom</name>
    <name type="synonym">Coprinus micaceus</name>
    <dbReference type="NCBI Taxonomy" id="71717"/>
    <lineage>
        <taxon>Eukaryota</taxon>
        <taxon>Fungi</taxon>
        <taxon>Dikarya</taxon>
        <taxon>Basidiomycota</taxon>
        <taxon>Agaricomycotina</taxon>
        <taxon>Agaricomycetes</taxon>
        <taxon>Agaricomycetidae</taxon>
        <taxon>Agaricales</taxon>
        <taxon>Agaricineae</taxon>
        <taxon>Psathyrellaceae</taxon>
        <taxon>Coprinellus</taxon>
    </lineage>
</organism>
<feature type="compositionally biased region" description="Low complexity" evidence="2">
    <location>
        <begin position="80"/>
        <end position="101"/>
    </location>
</feature>
<proteinExistence type="inferred from homology"/>
<feature type="region of interest" description="Disordered" evidence="2">
    <location>
        <begin position="65"/>
        <end position="173"/>
    </location>
</feature>
<feature type="compositionally biased region" description="Pro residues" evidence="2">
    <location>
        <begin position="111"/>
        <end position="139"/>
    </location>
</feature>
<feature type="compositionally biased region" description="Basic residues" evidence="2">
    <location>
        <begin position="1"/>
        <end position="11"/>
    </location>
</feature>
<evidence type="ECO:0000313" key="5">
    <source>
        <dbReference type="Proteomes" id="UP000298030"/>
    </source>
</evidence>
<dbReference type="PROSITE" id="PS01031">
    <property type="entry name" value="SHSP"/>
    <property type="match status" value="1"/>
</dbReference>
<dbReference type="EMBL" id="QPFP01000003">
    <property type="protein sequence ID" value="TEB38339.1"/>
    <property type="molecule type" value="Genomic_DNA"/>
</dbReference>
<evidence type="ECO:0000313" key="4">
    <source>
        <dbReference type="EMBL" id="TEB38339.1"/>
    </source>
</evidence>